<dbReference type="InterPro" id="IPR027417">
    <property type="entry name" value="P-loop_NTPase"/>
</dbReference>
<dbReference type="Gene3D" id="1.10.8.430">
    <property type="entry name" value="Helical domain of apoptotic protease-activating factors"/>
    <property type="match status" value="1"/>
</dbReference>
<dbReference type="GeneID" id="107001504"/>
<accession>A0ABM1UWT2</accession>
<keyword evidence="9" id="KW-0472">Membrane</keyword>
<dbReference type="InterPro" id="IPR036388">
    <property type="entry name" value="WH-like_DNA-bd_sf"/>
</dbReference>
<comment type="subcellular location">
    <subcellularLocation>
        <location evidence="1">Membrane</location>
        <topology evidence="1">Peripheral membrane protein</topology>
    </subcellularLocation>
</comment>
<dbReference type="InterPro" id="IPR002182">
    <property type="entry name" value="NB-ARC"/>
</dbReference>
<dbReference type="PRINTS" id="PR00364">
    <property type="entry name" value="DISEASERSIST"/>
</dbReference>
<feature type="domain" description="Disease resistance protein winged helix" evidence="11">
    <location>
        <begin position="225"/>
        <end position="297"/>
    </location>
</feature>
<dbReference type="RefSeq" id="XP_027767950.1">
    <property type="nucleotide sequence ID" value="XM_027912149.1"/>
</dbReference>
<dbReference type="Pfam" id="PF23559">
    <property type="entry name" value="WHD_DRP"/>
    <property type="match status" value="1"/>
</dbReference>
<protein>
    <submittedName>
        <fullName evidence="13">Disease resistance protein RGA3</fullName>
    </submittedName>
</protein>
<evidence type="ECO:0000256" key="2">
    <source>
        <dbReference type="ARBA" id="ARBA00008894"/>
    </source>
</evidence>
<comment type="similarity">
    <text evidence="2">Belongs to the disease resistance NB-LRR family.</text>
</comment>
<dbReference type="InterPro" id="IPR058922">
    <property type="entry name" value="WHD_DRP"/>
</dbReference>
<evidence type="ECO:0000313" key="12">
    <source>
        <dbReference type="Proteomes" id="UP000694930"/>
    </source>
</evidence>
<reference evidence="12" key="1">
    <citation type="journal article" date="2014" name="Nat. Genet.">
        <title>The genome of the stress-tolerant wild tomato species Solanum pennellii.</title>
        <authorList>
            <person name="Bolger A."/>
            <person name="Scossa F."/>
            <person name="Bolger M.E."/>
            <person name="Lanz C."/>
            <person name="Maumus F."/>
            <person name="Tohge T."/>
            <person name="Quesneville H."/>
            <person name="Alseekh S."/>
            <person name="Sorensen I."/>
            <person name="Lichtenstein G."/>
            <person name="Fich E.A."/>
            <person name="Conte M."/>
            <person name="Keller H."/>
            <person name="Schneeberger K."/>
            <person name="Schwacke R."/>
            <person name="Ofner I."/>
            <person name="Vrebalov J."/>
            <person name="Xu Y."/>
            <person name="Osorio S."/>
            <person name="Aflitos S.A."/>
            <person name="Schijlen E."/>
            <person name="Jimenez-Gomez J.M."/>
            <person name="Ryngajllo M."/>
            <person name="Kimura S."/>
            <person name="Kumar R."/>
            <person name="Koenig D."/>
            <person name="Headland L.R."/>
            <person name="Maloof J.N."/>
            <person name="Sinha N."/>
            <person name="van Ham R.C."/>
            <person name="Lankhorst R.K."/>
            <person name="Mao L."/>
            <person name="Vogel A."/>
            <person name="Arsova B."/>
            <person name="Panstruga R."/>
            <person name="Fei Z."/>
            <person name="Rose J.K."/>
            <person name="Zamir D."/>
            <person name="Carrari F."/>
            <person name="Giovannoni J.J."/>
            <person name="Weigel D."/>
            <person name="Usadel B."/>
            <person name="Fernie A.R."/>
        </authorList>
    </citation>
    <scope>NUCLEOTIDE SEQUENCE [LARGE SCALE GENOMIC DNA]</scope>
    <source>
        <strain evidence="12">cv. LA0716</strain>
    </source>
</reference>
<keyword evidence="5" id="KW-0547">Nucleotide-binding</keyword>
<evidence type="ECO:0000259" key="10">
    <source>
        <dbReference type="Pfam" id="PF00931"/>
    </source>
</evidence>
<dbReference type="SUPFAM" id="SSF52540">
    <property type="entry name" value="P-loop containing nucleoside triphosphate hydrolases"/>
    <property type="match status" value="1"/>
</dbReference>
<evidence type="ECO:0000256" key="6">
    <source>
        <dbReference type="ARBA" id="ARBA00022821"/>
    </source>
</evidence>
<dbReference type="PANTHER" id="PTHR23155:SF1139">
    <property type="entry name" value="CC-NBS-LRR RESISTANCE PROTEIN"/>
    <property type="match status" value="1"/>
</dbReference>
<evidence type="ECO:0000256" key="1">
    <source>
        <dbReference type="ARBA" id="ARBA00004170"/>
    </source>
</evidence>
<evidence type="ECO:0000256" key="5">
    <source>
        <dbReference type="ARBA" id="ARBA00022741"/>
    </source>
</evidence>
<name>A0ABM1UWT2_SOLPN</name>
<dbReference type="Pfam" id="PF00931">
    <property type="entry name" value="NB-ARC"/>
    <property type="match status" value="1"/>
</dbReference>
<evidence type="ECO:0000256" key="9">
    <source>
        <dbReference type="ARBA" id="ARBA00023136"/>
    </source>
</evidence>
<evidence type="ECO:0000256" key="8">
    <source>
        <dbReference type="ARBA" id="ARBA00023054"/>
    </source>
</evidence>
<feature type="domain" description="NB-ARC" evidence="10">
    <location>
        <begin position="1"/>
        <end position="137"/>
    </location>
</feature>
<dbReference type="InterPro" id="IPR042197">
    <property type="entry name" value="Apaf_helical"/>
</dbReference>
<keyword evidence="8" id="KW-0175">Coiled coil</keyword>
<keyword evidence="12" id="KW-1185">Reference proteome</keyword>
<keyword evidence="7" id="KW-0067">ATP-binding</keyword>
<dbReference type="InterPro" id="IPR044974">
    <property type="entry name" value="Disease_R_plants"/>
</dbReference>
<evidence type="ECO:0000259" key="11">
    <source>
        <dbReference type="Pfam" id="PF23559"/>
    </source>
</evidence>
<sequence length="360" mass="41832">MAKNIFNDEQIKENFEKRVWLCLPKMSETKSFLQLILESLTKRKVEVQSRDIIVKTLQDELAGRKYLIVLDDLWRVDSPLWDDFVDTLRGINTSRGNFIIVTTRMEQVASTVTAVGPHSLEKLAADHSWSIFKKRAFIEGEIPEEIVRMENRIVEMCKGLPLGANVLGGLLRNKEKHEWQAILDGNPLVAGEDDNGENSIRKILKLSYDYLPSPHLKNCFAYFAMFPKDFVFEKEQIIQLWMEEGFLRPCQETTVMENIGNKFFQLLLRNSLLQDVQLDKRNNITHCKMHDLVHDLARDALKYKLFDLRGDGGENLSQVRYLLWDSPSDQIDKINEPECLCTLFWRSNYILEDMLLSLST</sequence>
<evidence type="ECO:0000313" key="13">
    <source>
        <dbReference type="RefSeq" id="XP_027767950.1"/>
    </source>
</evidence>
<evidence type="ECO:0000256" key="3">
    <source>
        <dbReference type="ARBA" id="ARBA00022614"/>
    </source>
</evidence>
<dbReference type="Gene3D" id="3.40.50.300">
    <property type="entry name" value="P-loop containing nucleotide triphosphate hydrolases"/>
    <property type="match status" value="1"/>
</dbReference>
<dbReference type="Proteomes" id="UP000694930">
    <property type="component" value="Chromosome 10"/>
</dbReference>
<evidence type="ECO:0000256" key="7">
    <source>
        <dbReference type="ARBA" id="ARBA00022840"/>
    </source>
</evidence>
<dbReference type="Gene3D" id="1.10.10.10">
    <property type="entry name" value="Winged helix-like DNA-binding domain superfamily/Winged helix DNA-binding domain"/>
    <property type="match status" value="1"/>
</dbReference>
<evidence type="ECO:0000256" key="4">
    <source>
        <dbReference type="ARBA" id="ARBA00022737"/>
    </source>
</evidence>
<dbReference type="PANTHER" id="PTHR23155">
    <property type="entry name" value="DISEASE RESISTANCE PROTEIN RP"/>
    <property type="match status" value="1"/>
</dbReference>
<keyword evidence="4" id="KW-0677">Repeat</keyword>
<proteinExistence type="inferred from homology"/>
<gene>
    <name evidence="13" type="primary">LOC107001504</name>
</gene>
<keyword evidence="3" id="KW-0433">Leucine-rich repeat</keyword>
<keyword evidence="6" id="KW-0611">Plant defense</keyword>
<reference evidence="13" key="2">
    <citation type="submission" date="2025-08" db="UniProtKB">
        <authorList>
            <consortium name="RefSeq"/>
        </authorList>
    </citation>
    <scope>IDENTIFICATION</scope>
</reference>
<organism evidence="12 13">
    <name type="scientific">Solanum pennellii</name>
    <name type="common">Tomato</name>
    <name type="synonym">Lycopersicon pennellii</name>
    <dbReference type="NCBI Taxonomy" id="28526"/>
    <lineage>
        <taxon>Eukaryota</taxon>
        <taxon>Viridiplantae</taxon>
        <taxon>Streptophyta</taxon>
        <taxon>Embryophyta</taxon>
        <taxon>Tracheophyta</taxon>
        <taxon>Spermatophyta</taxon>
        <taxon>Magnoliopsida</taxon>
        <taxon>eudicotyledons</taxon>
        <taxon>Gunneridae</taxon>
        <taxon>Pentapetalae</taxon>
        <taxon>asterids</taxon>
        <taxon>lamiids</taxon>
        <taxon>Solanales</taxon>
        <taxon>Solanaceae</taxon>
        <taxon>Solanoideae</taxon>
        <taxon>Solaneae</taxon>
        <taxon>Solanum</taxon>
        <taxon>Solanum subgen. Lycopersicon</taxon>
    </lineage>
</organism>